<dbReference type="SUPFAM" id="SSF55961">
    <property type="entry name" value="Bet v1-like"/>
    <property type="match status" value="1"/>
</dbReference>
<dbReference type="STRING" id="910347.SAMN05421773_1117"/>
<dbReference type="EMBL" id="FOLM01000011">
    <property type="protein sequence ID" value="SFD19462.1"/>
    <property type="molecule type" value="Genomic_DNA"/>
</dbReference>
<name>A0A1I1QBX7_9ACTN</name>
<proteinExistence type="inferred from homology"/>
<dbReference type="NCBIfam" id="NF033788">
    <property type="entry name" value="HTH_metalloreg"/>
    <property type="match status" value="1"/>
</dbReference>
<dbReference type="InterPro" id="IPR001845">
    <property type="entry name" value="HTH_ArsR_DNA-bd_dom"/>
</dbReference>
<dbReference type="InterPro" id="IPR036388">
    <property type="entry name" value="WH-like_DNA-bd_sf"/>
</dbReference>
<keyword evidence="4" id="KW-1185">Reference proteome</keyword>
<evidence type="ECO:0000313" key="3">
    <source>
        <dbReference type="EMBL" id="SFD19462.1"/>
    </source>
</evidence>
<dbReference type="Gene3D" id="1.10.10.10">
    <property type="entry name" value="Winged helix-like DNA-binding domain superfamily/Winged helix DNA-binding domain"/>
    <property type="match status" value="1"/>
</dbReference>
<dbReference type="PANTHER" id="PTHR38600">
    <property type="entry name" value="TRANSCRIPTIONAL REGULATORY PROTEIN"/>
    <property type="match status" value="1"/>
</dbReference>
<dbReference type="Pfam" id="PF08327">
    <property type="entry name" value="AHSA1"/>
    <property type="match status" value="1"/>
</dbReference>
<dbReference type="Gene3D" id="3.30.530.20">
    <property type="match status" value="1"/>
</dbReference>
<gene>
    <name evidence="3" type="ORF">SAMN05421773_1117</name>
</gene>
<reference evidence="3 4" key="1">
    <citation type="submission" date="2016-10" db="EMBL/GenBank/DDBJ databases">
        <authorList>
            <person name="de Groot N.N."/>
        </authorList>
    </citation>
    <scope>NUCLEOTIDE SEQUENCE [LARGE SCALE GENOMIC DNA]</scope>
    <source>
        <strain evidence="3 4">CGMCC 4.5739</strain>
    </source>
</reference>
<dbReference type="PROSITE" id="PS50987">
    <property type="entry name" value="HTH_ARSR_2"/>
    <property type="match status" value="1"/>
</dbReference>
<evidence type="ECO:0000313" key="4">
    <source>
        <dbReference type="Proteomes" id="UP000199207"/>
    </source>
</evidence>
<dbReference type="Proteomes" id="UP000199207">
    <property type="component" value="Unassembled WGS sequence"/>
</dbReference>
<dbReference type="SUPFAM" id="SSF46785">
    <property type="entry name" value="Winged helix' DNA-binding domain"/>
    <property type="match status" value="1"/>
</dbReference>
<sequence>MVTIGAKELLRHAWRGWAGPHRAGLVRCLVPLVRPVRLTCNQEVAYFGGEGVTMETEPDTAFDAVFRALADASRRRLLDRLDSRNGQSLRELCEGLAMSRQAVSKHLAVLQAAHLVTAVRVGRQKLHYLNPVPVQEMADRWIGRYERHRLPVLTRLKQTLEGSAMDKPAFVYVIYIRTSAEKLYRALTEPEFIDAYMGGTGPRSDWRVGSPVRWKSDPAGQHEELGQRVLEAEPGRRLSYTWHTLQPMHRDLFDSDEEFAEARRERSRVTFDIEPAEVPELGVKLTITHDGFDSPDSRMLHSVSGGWVMILSALKTLLETGRPL</sequence>
<dbReference type="Pfam" id="PF12840">
    <property type="entry name" value="HTH_20"/>
    <property type="match status" value="1"/>
</dbReference>
<dbReference type="CDD" id="cd00090">
    <property type="entry name" value="HTH_ARSR"/>
    <property type="match status" value="1"/>
</dbReference>
<dbReference type="PANTHER" id="PTHR38600:SF1">
    <property type="entry name" value="TRANSCRIPTIONAL REGULATORY PROTEIN"/>
    <property type="match status" value="1"/>
</dbReference>
<comment type="similarity">
    <text evidence="1">Belongs to the AHA1 family.</text>
</comment>
<dbReference type="AlphaFoldDB" id="A0A1I1QBX7"/>
<feature type="domain" description="HTH arsR-type" evidence="2">
    <location>
        <begin position="54"/>
        <end position="149"/>
    </location>
</feature>
<dbReference type="SMART" id="SM00418">
    <property type="entry name" value="HTH_ARSR"/>
    <property type="match status" value="1"/>
</dbReference>
<dbReference type="InterPro" id="IPR013538">
    <property type="entry name" value="ASHA1/2-like_C"/>
</dbReference>
<organism evidence="3 4">
    <name type="scientific">Streptomyces aidingensis</name>
    <dbReference type="NCBI Taxonomy" id="910347"/>
    <lineage>
        <taxon>Bacteria</taxon>
        <taxon>Bacillati</taxon>
        <taxon>Actinomycetota</taxon>
        <taxon>Actinomycetes</taxon>
        <taxon>Kitasatosporales</taxon>
        <taxon>Streptomycetaceae</taxon>
        <taxon>Streptomyces</taxon>
    </lineage>
</organism>
<dbReference type="GO" id="GO:0003700">
    <property type="term" value="F:DNA-binding transcription factor activity"/>
    <property type="evidence" value="ECO:0007669"/>
    <property type="project" value="InterPro"/>
</dbReference>
<dbReference type="CDD" id="cd08893">
    <property type="entry name" value="SRPBCC_CalC_Aha1-like_GntR-HTH"/>
    <property type="match status" value="1"/>
</dbReference>
<dbReference type="InterPro" id="IPR023393">
    <property type="entry name" value="START-like_dom_sf"/>
</dbReference>
<protein>
    <submittedName>
        <fullName evidence="3">Uncharacterized conserved protein YndB, AHSA1/START domain</fullName>
    </submittedName>
</protein>
<accession>A0A1I1QBX7</accession>
<dbReference type="InterPro" id="IPR036390">
    <property type="entry name" value="WH_DNA-bd_sf"/>
</dbReference>
<evidence type="ECO:0000259" key="2">
    <source>
        <dbReference type="PROSITE" id="PS50987"/>
    </source>
</evidence>
<dbReference type="InterPro" id="IPR011991">
    <property type="entry name" value="ArsR-like_HTH"/>
</dbReference>
<evidence type="ECO:0000256" key="1">
    <source>
        <dbReference type="ARBA" id="ARBA00006817"/>
    </source>
</evidence>